<organism evidence="12 14">
    <name type="scientific">Legionella gratiana</name>
    <dbReference type="NCBI Taxonomy" id="45066"/>
    <lineage>
        <taxon>Bacteria</taxon>
        <taxon>Pseudomonadati</taxon>
        <taxon>Pseudomonadota</taxon>
        <taxon>Gammaproteobacteria</taxon>
        <taxon>Legionellales</taxon>
        <taxon>Legionellaceae</taxon>
        <taxon>Legionella</taxon>
    </lineage>
</organism>
<dbReference type="InterPro" id="IPR036938">
    <property type="entry name" value="PAP2/HPO_sf"/>
</dbReference>
<protein>
    <submittedName>
        <fullName evidence="12">Legionella secretion system protein Y</fullName>
    </submittedName>
</protein>
<evidence type="ECO:0000313" key="13">
    <source>
        <dbReference type="Proteomes" id="UP000054691"/>
    </source>
</evidence>
<feature type="transmembrane region" description="Helical" evidence="7">
    <location>
        <begin position="64"/>
        <end position="87"/>
    </location>
</feature>
<dbReference type="Pfam" id="PF09335">
    <property type="entry name" value="VTT_dom"/>
    <property type="match status" value="1"/>
</dbReference>
<feature type="domain" description="Phosphatidic acid phosphatase type 2/haloperoxidase" evidence="8">
    <location>
        <begin position="364"/>
        <end position="442"/>
    </location>
</feature>
<keyword evidence="5 7" id="KW-1133">Transmembrane helix</keyword>
<feature type="domain" description="VTT" evidence="9">
    <location>
        <begin position="42"/>
        <end position="165"/>
    </location>
</feature>
<evidence type="ECO:0000256" key="7">
    <source>
        <dbReference type="SAM" id="Phobius"/>
    </source>
</evidence>
<proteinExistence type="inferred from homology"/>
<feature type="transmembrane region" description="Helical" evidence="7">
    <location>
        <begin position="329"/>
        <end position="352"/>
    </location>
</feature>
<dbReference type="PANTHER" id="PTHR30353">
    <property type="entry name" value="INNER MEMBRANE PROTEIN DEDA-RELATED"/>
    <property type="match status" value="1"/>
</dbReference>
<reference evidence="11 13" key="1">
    <citation type="submission" date="2015-11" db="EMBL/GenBank/DDBJ databases">
        <title>Genomic analysis of 38 Legionella species identifies large and diverse effector repertoires.</title>
        <authorList>
            <person name="Burstein D."/>
            <person name="Amaro F."/>
            <person name="Zusman T."/>
            <person name="Lifshitz Z."/>
            <person name="Cohen O."/>
            <person name="Gilbert J.A."/>
            <person name="Pupko T."/>
            <person name="Shuman H.A."/>
            <person name="Segal G."/>
        </authorList>
    </citation>
    <scope>NUCLEOTIDE SEQUENCE [LARGE SCALE GENOMIC DNA]</scope>
    <source>
        <strain evidence="11 13">Lyon 8420412</strain>
    </source>
</reference>
<evidence type="ECO:0000256" key="2">
    <source>
        <dbReference type="ARBA" id="ARBA00010792"/>
    </source>
</evidence>
<feature type="transmembrane region" description="Helical" evidence="7">
    <location>
        <begin position="295"/>
        <end position="322"/>
    </location>
</feature>
<evidence type="ECO:0000259" key="10">
    <source>
        <dbReference type="Pfam" id="PF14067"/>
    </source>
</evidence>
<evidence type="ECO:0000259" key="9">
    <source>
        <dbReference type="Pfam" id="PF09335"/>
    </source>
</evidence>
<dbReference type="Proteomes" id="UP000254476">
    <property type="component" value="Unassembled WGS sequence"/>
</dbReference>
<dbReference type="Gene3D" id="1.20.144.10">
    <property type="entry name" value="Phosphatidic acid phosphatase type 2/haloperoxidase"/>
    <property type="match status" value="1"/>
</dbReference>
<reference evidence="12 14" key="2">
    <citation type="submission" date="2018-06" db="EMBL/GenBank/DDBJ databases">
        <authorList>
            <consortium name="Pathogen Informatics"/>
            <person name="Doyle S."/>
        </authorList>
    </citation>
    <scope>NUCLEOTIDE SEQUENCE [LARGE SCALE GENOMIC DNA]</scope>
    <source>
        <strain evidence="12 14">NCTC12388</strain>
    </source>
</reference>
<dbReference type="OrthoDB" id="9780918at2"/>
<dbReference type="PANTHER" id="PTHR30353:SF15">
    <property type="entry name" value="INNER MEMBRANE PROTEIN YABI"/>
    <property type="match status" value="1"/>
</dbReference>
<comment type="similarity">
    <text evidence="2">Belongs to the DedA family.</text>
</comment>
<evidence type="ECO:0000313" key="14">
    <source>
        <dbReference type="Proteomes" id="UP000254476"/>
    </source>
</evidence>
<sequence length="677" mass="77405">MNLFIDYVQPLTVWLQQNPHWSLFITFLISLTESLAIIGSIVPGSVTMTAIGILAGSGVMRIDLTLLAATLGAIVGDSLSYLLGYYYSERLIDIWPFKKYPRWLQYGKDFFKTHGGKSVLIGRFVGPLRSIIPVIAGILHMKQWHFFVANVLSAIGWSFLYVMPGVVLGAASHELSTETATHLFVLILILLAGVWLISLIIKWLIRQLNTFLKLYLHGLWIKFKANSLLTPVYNAFTPKGEKDHYPTAFLVLITFFCIISFMIILGLTVKTPWLSFINLPIHLLLQSFNTTILKFFFIFCTQLTSTITIISFFIISSCWFIYHKKMPTVIYLFSLIVFCSLLAFLLTSSMYIPRPPGLLVVMPGSSFPAINLEIATALYGFVLFYIKNTYNLFTNTFKSIIFTILGLSGLGSVYLGDHWLTDILASYFAGTAICLIHCLIYRKTNFNLTKTSFSLSIILSFFISILLFSLLSTYYNFQTLSYSHTPVHQQYTLSEKTWWRQKKPILPIYQLSRIGKRISLLNLQYAGDLYVLQHSLEENGWESHTDSFFSNLLMHIDKEPHSVKLPLLTQLYENKSPVLIMTHTEKQSDLTLELRIWESNYTLTKSNKPLWIGSIHSSVSVSKQKNMSSFKKLINPLHYMFKAERSFIVKQIMLPDAMVKTTRYPVHPSIILIKQKN</sequence>
<feature type="transmembrane region" description="Helical" evidence="7">
    <location>
        <begin position="248"/>
        <end position="269"/>
    </location>
</feature>
<evidence type="ECO:0000313" key="12">
    <source>
        <dbReference type="EMBL" id="STX44836.1"/>
    </source>
</evidence>
<keyword evidence="13" id="KW-1185">Reference proteome</keyword>
<feature type="transmembrane region" description="Helical" evidence="7">
    <location>
        <begin position="397"/>
        <end position="417"/>
    </location>
</feature>
<dbReference type="EMBL" id="UGOB01000001">
    <property type="protein sequence ID" value="STX44836.1"/>
    <property type="molecule type" value="Genomic_DNA"/>
</dbReference>
<dbReference type="InterPro" id="IPR032818">
    <property type="entry name" value="DedA-like"/>
</dbReference>
<evidence type="ECO:0000256" key="5">
    <source>
        <dbReference type="ARBA" id="ARBA00022989"/>
    </source>
</evidence>
<dbReference type="EMBL" id="LNYE01000003">
    <property type="protein sequence ID" value="KTD15647.1"/>
    <property type="molecule type" value="Genomic_DNA"/>
</dbReference>
<name>A0A378JBX1_9GAMM</name>
<evidence type="ECO:0000256" key="4">
    <source>
        <dbReference type="ARBA" id="ARBA00022692"/>
    </source>
</evidence>
<dbReference type="GO" id="GO:0005886">
    <property type="term" value="C:plasma membrane"/>
    <property type="evidence" value="ECO:0007669"/>
    <property type="project" value="UniProtKB-SubCell"/>
</dbReference>
<evidence type="ECO:0000313" key="11">
    <source>
        <dbReference type="EMBL" id="KTD15647.1"/>
    </source>
</evidence>
<keyword evidence="4 7" id="KW-0812">Transmembrane</keyword>
<feature type="transmembrane region" description="Helical" evidence="7">
    <location>
        <begin position="453"/>
        <end position="475"/>
    </location>
</feature>
<accession>A0A378JBX1</accession>
<evidence type="ECO:0000259" key="8">
    <source>
        <dbReference type="Pfam" id="PF01569"/>
    </source>
</evidence>
<dbReference type="Pfam" id="PF01569">
    <property type="entry name" value="PAP2"/>
    <property type="match status" value="1"/>
</dbReference>
<dbReference type="RefSeq" id="WP_058497534.1">
    <property type="nucleotide sequence ID" value="NZ_CAAAHW010000009.1"/>
</dbReference>
<feature type="transmembrane region" description="Helical" evidence="7">
    <location>
        <begin position="423"/>
        <end position="441"/>
    </location>
</feature>
<dbReference type="InterPro" id="IPR025902">
    <property type="entry name" value="LssY-like-C_dom"/>
</dbReference>
<keyword evidence="6 7" id="KW-0472">Membrane</keyword>
<feature type="transmembrane region" description="Helical" evidence="7">
    <location>
        <begin position="120"/>
        <end position="139"/>
    </location>
</feature>
<evidence type="ECO:0000256" key="1">
    <source>
        <dbReference type="ARBA" id="ARBA00004651"/>
    </source>
</evidence>
<dbReference type="AlphaFoldDB" id="A0A378JBX1"/>
<dbReference type="STRING" id="45066.Lgra_0313"/>
<feature type="transmembrane region" description="Helical" evidence="7">
    <location>
        <begin position="183"/>
        <end position="205"/>
    </location>
</feature>
<dbReference type="Proteomes" id="UP000054691">
    <property type="component" value="Unassembled WGS sequence"/>
</dbReference>
<gene>
    <name evidence="12" type="primary">lssY</name>
    <name evidence="11" type="ORF">Lgra_0313</name>
    <name evidence="12" type="ORF">NCTC12388_01740</name>
</gene>
<dbReference type="SUPFAM" id="SSF48317">
    <property type="entry name" value="Acid phosphatase/Vanadium-dependent haloperoxidase"/>
    <property type="match status" value="1"/>
</dbReference>
<evidence type="ECO:0000256" key="3">
    <source>
        <dbReference type="ARBA" id="ARBA00022475"/>
    </source>
</evidence>
<dbReference type="InterPro" id="IPR000326">
    <property type="entry name" value="PAP2/HPO"/>
</dbReference>
<feature type="transmembrane region" description="Helical" evidence="7">
    <location>
        <begin position="146"/>
        <end position="171"/>
    </location>
</feature>
<dbReference type="Pfam" id="PF14067">
    <property type="entry name" value="LssY_C"/>
    <property type="match status" value="1"/>
</dbReference>
<dbReference type="InterPro" id="IPR032816">
    <property type="entry name" value="VTT_dom"/>
</dbReference>
<feature type="transmembrane region" description="Helical" evidence="7">
    <location>
        <begin position="364"/>
        <end position="385"/>
    </location>
</feature>
<feature type="domain" description="LssY-like C-terminal" evidence="10">
    <location>
        <begin position="506"/>
        <end position="652"/>
    </location>
</feature>
<comment type="subcellular location">
    <subcellularLocation>
        <location evidence="1">Cell membrane</location>
        <topology evidence="1">Multi-pass membrane protein</topology>
    </subcellularLocation>
</comment>
<evidence type="ECO:0000256" key="6">
    <source>
        <dbReference type="ARBA" id="ARBA00023136"/>
    </source>
</evidence>
<keyword evidence="3" id="KW-1003">Cell membrane</keyword>